<name>A0A1J5R7X5_9ZZZZ</name>
<evidence type="ECO:0000259" key="2">
    <source>
        <dbReference type="Pfam" id="PF07589"/>
    </source>
</evidence>
<evidence type="ECO:0000313" key="3">
    <source>
        <dbReference type="EMBL" id="OIQ91466.1"/>
    </source>
</evidence>
<keyword evidence="1" id="KW-0812">Transmembrane</keyword>
<accession>A0A1J5R7X5</accession>
<organism evidence="3">
    <name type="scientific">mine drainage metagenome</name>
    <dbReference type="NCBI Taxonomy" id="410659"/>
    <lineage>
        <taxon>unclassified sequences</taxon>
        <taxon>metagenomes</taxon>
        <taxon>ecological metagenomes</taxon>
    </lineage>
</organism>
<feature type="transmembrane region" description="Helical" evidence="1">
    <location>
        <begin position="149"/>
        <end position="165"/>
    </location>
</feature>
<comment type="caution">
    <text evidence="3">The sequence shown here is derived from an EMBL/GenBank/DDBJ whole genome shotgun (WGS) entry which is preliminary data.</text>
</comment>
<keyword evidence="1" id="KW-1133">Transmembrane helix</keyword>
<dbReference type="Pfam" id="PF07589">
    <property type="entry name" value="PEP-CTERM"/>
    <property type="match status" value="1"/>
</dbReference>
<gene>
    <name evidence="3" type="ORF">GALL_266030</name>
</gene>
<evidence type="ECO:0000256" key="1">
    <source>
        <dbReference type="SAM" id="Phobius"/>
    </source>
</evidence>
<keyword evidence="1" id="KW-0472">Membrane</keyword>
<dbReference type="EMBL" id="MLJW01000258">
    <property type="protein sequence ID" value="OIQ91466.1"/>
    <property type="molecule type" value="Genomic_DNA"/>
</dbReference>
<dbReference type="AlphaFoldDB" id="A0A1J5R7X5"/>
<protein>
    <submittedName>
        <fullName evidence="3">PEP-CTERM motif protein</fullName>
    </submittedName>
</protein>
<sequence length="178" mass="18993">MTDTQIAANKYIFTLNIDLANYTAGGSYLNSLAFKVNNNSTFTNFSLLSTPDGTSNWNIVPGGLSSNGCNSSGARWMCITDTSNSGKGYSITPLSSHTSDKYVFEFDGVTLTSAGVELKANYVDSYGNKVGSLISAPITPVSAVPEPQTYAMMLAGLCLIGFILYRRKDDASNVFMAV</sequence>
<feature type="domain" description="Ice-binding protein C-terminal" evidence="2">
    <location>
        <begin position="143"/>
        <end position="168"/>
    </location>
</feature>
<reference evidence="3" key="1">
    <citation type="submission" date="2016-10" db="EMBL/GenBank/DDBJ databases">
        <title>Sequence of Gallionella enrichment culture.</title>
        <authorList>
            <person name="Poehlein A."/>
            <person name="Muehling M."/>
            <person name="Daniel R."/>
        </authorList>
    </citation>
    <scope>NUCLEOTIDE SEQUENCE</scope>
</reference>
<proteinExistence type="predicted"/>
<dbReference type="NCBIfam" id="TIGR02595">
    <property type="entry name" value="PEP_CTERM"/>
    <property type="match status" value="1"/>
</dbReference>
<dbReference type="InterPro" id="IPR013424">
    <property type="entry name" value="Ice-binding_C"/>
</dbReference>
<dbReference type="NCBIfam" id="NF038126">
    <property type="entry name" value="PEP_CTERM_FxDxF"/>
    <property type="match status" value="1"/>
</dbReference>